<keyword evidence="2" id="KW-0436">Ligase</keyword>
<gene>
    <name evidence="2" type="primary">ligD2</name>
    <name evidence="2" type="ORF">pHRC017_0282</name>
</gene>
<dbReference type="GO" id="GO:0016874">
    <property type="term" value="F:ligase activity"/>
    <property type="evidence" value="ECO:0007669"/>
    <property type="project" value="UniProtKB-KW"/>
</dbReference>
<protein>
    <submittedName>
        <fullName evidence="2">ATP-dependent DNA ligase</fullName>
    </submittedName>
</protein>
<proteinExistence type="predicted"/>
<accession>I2E1P2</accession>
<evidence type="ECO:0000256" key="1">
    <source>
        <dbReference type="SAM" id="MobiDB-lite"/>
    </source>
</evidence>
<geneLocation type="plasmid" evidence="2">
    <name>pHRC017</name>
</geneLocation>
<dbReference type="AlphaFoldDB" id="I2E1P2"/>
<feature type="region of interest" description="Disordered" evidence="1">
    <location>
        <begin position="37"/>
        <end position="67"/>
    </location>
</feature>
<sequence>MHAEKSYRSGRGEWWQKITCKRRDRFVTVGFEPSTVPGHLGGLARRGRTEGSSMSTVAGRLVKRPIM</sequence>
<reference evidence="2" key="1">
    <citation type="journal article" date="2012" name="Mol. Plant Microbe Interact.">
        <title>Rhizobial plasmids that cause impaired symbiotic nitrogen fixation and enhanced host invasion.</title>
        <authorList>
            <person name="Crook M.B."/>
            <person name="Lindsay D.P."/>
            <person name="Biggs M.B."/>
            <person name="Bentley J.S."/>
            <person name="Price J.C."/>
            <person name="Clement S.C."/>
            <person name="Clement M.J."/>
            <person name="Long S.R."/>
            <person name="Griffitts J.S."/>
        </authorList>
    </citation>
    <scope>NUCLEOTIDE SEQUENCE</scope>
    <source>
        <strain evidence="2">C017</strain>
        <plasmid evidence="2">pHRC017</plasmid>
    </source>
</reference>
<keyword evidence="2" id="KW-0614">Plasmid</keyword>
<name>I2E1P2_RHIML</name>
<organism evidence="2">
    <name type="scientific">Rhizobium meliloti</name>
    <name type="common">Ensifer meliloti</name>
    <name type="synonym">Sinorhizobium meliloti</name>
    <dbReference type="NCBI Taxonomy" id="382"/>
    <lineage>
        <taxon>Bacteria</taxon>
        <taxon>Pseudomonadati</taxon>
        <taxon>Pseudomonadota</taxon>
        <taxon>Alphaproteobacteria</taxon>
        <taxon>Hyphomicrobiales</taxon>
        <taxon>Rhizobiaceae</taxon>
        <taxon>Sinorhizobium/Ensifer group</taxon>
        <taxon>Sinorhizobium</taxon>
    </lineage>
</organism>
<evidence type="ECO:0000313" key="2">
    <source>
        <dbReference type="EMBL" id="AFJ91410.1"/>
    </source>
</evidence>
<dbReference type="EMBL" id="JQ665880">
    <property type="protein sequence ID" value="AFJ91410.1"/>
    <property type="molecule type" value="Genomic_DNA"/>
</dbReference>